<dbReference type="InterPro" id="IPR022770">
    <property type="entry name" value="IucA/IucC-like_C"/>
</dbReference>
<dbReference type="PANTHER" id="PTHR34384:SF6">
    <property type="entry name" value="STAPHYLOFERRIN B SYNTHASE"/>
    <property type="match status" value="1"/>
</dbReference>
<dbReference type="GO" id="GO:0003824">
    <property type="term" value="F:catalytic activity"/>
    <property type="evidence" value="ECO:0007669"/>
    <property type="project" value="UniProtKB-ARBA"/>
</dbReference>
<dbReference type="EMBL" id="BAVZ01000011">
    <property type="protein sequence ID" value="GAF09393.1"/>
    <property type="molecule type" value="Genomic_DNA"/>
</dbReference>
<comment type="pathway">
    <text evidence="1">Siderophore biosynthesis.</text>
</comment>
<dbReference type="Gene3D" id="1.10.510.40">
    <property type="match status" value="1"/>
</dbReference>
<keyword evidence="4" id="KW-1185">Reference proteome</keyword>
<dbReference type="GO" id="GO:0019290">
    <property type="term" value="P:siderophore biosynthetic process"/>
    <property type="evidence" value="ECO:0007669"/>
    <property type="project" value="InterPro"/>
</dbReference>
<dbReference type="Pfam" id="PF06276">
    <property type="entry name" value="FhuF"/>
    <property type="match status" value="1"/>
</dbReference>
<organism evidence="3 4">
    <name type="scientific">Paenibacillus pini JCM 16418</name>
    <dbReference type="NCBI Taxonomy" id="1236976"/>
    <lineage>
        <taxon>Bacteria</taxon>
        <taxon>Bacillati</taxon>
        <taxon>Bacillota</taxon>
        <taxon>Bacilli</taxon>
        <taxon>Bacillales</taxon>
        <taxon>Paenibacillaceae</taxon>
        <taxon>Paenibacillus</taxon>
    </lineage>
</organism>
<evidence type="ECO:0000313" key="4">
    <source>
        <dbReference type="Proteomes" id="UP000019364"/>
    </source>
</evidence>
<evidence type="ECO:0000313" key="3">
    <source>
        <dbReference type="EMBL" id="GAF09393.1"/>
    </source>
</evidence>
<dbReference type="STRING" id="1236976.JCM16418_3533"/>
<comment type="caution">
    <text evidence="3">The sequence shown here is derived from an EMBL/GenBank/DDBJ whole genome shotgun (WGS) entry which is preliminary data.</text>
</comment>
<name>W7YP53_9BACL</name>
<gene>
    <name evidence="3" type="ORF">JCM16418_3533</name>
</gene>
<dbReference type="Proteomes" id="UP000019364">
    <property type="component" value="Unassembled WGS sequence"/>
</dbReference>
<proteinExistence type="predicted"/>
<feature type="domain" description="Aerobactin siderophore biosynthesis IucA/IucC-like C-terminal" evidence="2">
    <location>
        <begin position="1"/>
        <end position="137"/>
    </location>
</feature>
<dbReference type="AlphaFoldDB" id="W7YP53"/>
<evidence type="ECO:0000256" key="1">
    <source>
        <dbReference type="ARBA" id="ARBA00004924"/>
    </source>
</evidence>
<protein>
    <submittedName>
        <fullName evidence="3">Achromobactin biosynthesis protein AcsC</fullName>
    </submittedName>
</protein>
<dbReference type="InterPro" id="IPR037455">
    <property type="entry name" value="LucA/IucC-like"/>
</dbReference>
<evidence type="ECO:0000259" key="2">
    <source>
        <dbReference type="Pfam" id="PF06276"/>
    </source>
</evidence>
<reference evidence="3 4" key="1">
    <citation type="journal article" date="2014" name="Genome Announc.">
        <title>Draft Genome Sequence of Paenibacillus pini JCM 16418T, Isolated from the Rhizosphere of Pine Tree.</title>
        <authorList>
            <person name="Yuki M."/>
            <person name="Oshima K."/>
            <person name="Suda W."/>
            <person name="Oshida Y."/>
            <person name="Kitamura K."/>
            <person name="Iida Y."/>
            <person name="Hattori M."/>
            <person name="Ohkuma M."/>
        </authorList>
    </citation>
    <scope>NUCLEOTIDE SEQUENCE [LARGE SCALE GENOMIC DNA]</scope>
    <source>
        <strain evidence="3 4">JCM 16418</strain>
    </source>
</reference>
<sequence>MIIVLNKGLPVRVALKDFHDGIRYSPSICHPFGYPNIEYPPANHQRINRNSFVEKEDLTEVKDFLLDALLFINLTELAFVMEKYYGLSEKQWWSMVVEVIVNYQERFPELKERYELFDVFAPEIVVEQLTRRRIYEESGDCVHKVPNPLYAFRPVSQN</sequence>
<accession>W7YP53</accession>
<dbReference type="eggNOG" id="COG4264">
    <property type="taxonomic scope" value="Bacteria"/>
</dbReference>
<dbReference type="PANTHER" id="PTHR34384">
    <property type="entry name" value="L-2,3-DIAMINOPROPANOATE--CITRATE LIGASE"/>
    <property type="match status" value="1"/>
</dbReference>